<evidence type="ECO:0000256" key="2">
    <source>
        <dbReference type="ARBA" id="ARBA00023002"/>
    </source>
</evidence>
<dbReference type="InterPro" id="IPR002347">
    <property type="entry name" value="SDR_fam"/>
</dbReference>
<evidence type="ECO:0000313" key="5">
    <source>
        <dbReference type="Proteomes" id="UP000320048"/>
    </source>
</evidence>
<reference evidence="4 5" key="1">
    <citation type="journal article" date="2019" name="Nat. Microbiol.">
        <title>Mediterranean grassland soil C-N compound turnover is dependent on rainfall and depth, and is mediated by genomically divergent microorganisms.</title>
        <authorList>
            <person name="Diamond S."/>
            <person name="Andeer P.F."/>
            <person name="Li Z."/>
            <person name="Crits-Christoph A."/>
            <person name="Burstein D."/>
            <person name="Anantharaman K."/>
            <person name="Lane K.R."/>
            <person name="Thomas B.C."/>
            <person name="Pan C."/>
            <person name="Northen T.R."/>
            <person name="Banfield J.F."/>
        </authorList>
    </citation>
    <scope>NUCLEOTIDE SEQUENCE [LARGE SCALE GENOMIC DNA]</scope>
    <source>
        <strain evidence="4">NP_7</strain>
    </source>
</reference>
<dbReference type="PANTHER" id="PTHR42760">
    <property type="entry name" value="SHORT-CHAIN DEHYDROGENASES/REDUCTASES FAMILY MEMBER"/>
    <property type="match status" value="1"/>
</dbReference>
<gene>
    <name evidence="4" type="ORF">E6H04_00210</name>
</gene>
<dbReference type="FunFam" id="3.40.50.720:FF:000084">
    <property type="entry name" value="Short-chain dehydrogenase reductase"/>
    <property type="match status" value="1"/>
</dbReference>
<dbReference type="PRINTS" id="PR00081">
    <property type="entry name" value="GDHRDH"/>
</dbReference>
<dbReference type="Pfam" id="PF00106">
    <property type="entry name" value="adh_short"/>
    <property type="match status" value="1"/>
</dbReference>
<dbReference type="EMBL" id="VBAO01000007">
    <property type="protein sequence ID" value="TMI85023.1"/>
    <property type="molecule type" value="Genomic_DNA"/>
</dbReference>
<protein>
    <submittedName>
        <fullName evidence="4">SDR family oxidoreductase</fullName>
    </submittedName>
</protein>
<dbReference type="GO" id="GO:0030497">
    <property type="term" value="P:fatty acid elongation"/>
    <property type="evidence" value="ECO:0007669"/>
    <property type="project" value="TreeGrafter"/>
</dbReference>
<dbReference type="GO" id="GO:0016616">
    <property type="term" value="F:oxidoreductase activity, acting on the CH-OH group of donors, NAD or NADP as acceptor"/>
    <property type="evidence" value="ECO:0007669"/>
    <property type="project" value="TreeGrafter"/>
</dbReference>
<dbReference type="AlphaFoldDB" id="A0A537JN98"/>
<evidence type="ECO:0000313" key="4">
    <source>
        <dbReference type="EMBL" id="TMI85023.1"/>
    </source>
</evidence>
<evidence type="ECO:0000256" key="1">
    <source>
        <dbReference type="ARBA" id="ARBA00006484"/>
    </source>
</evidence>
<name>A0A537JN98_9BACT</name>
<accession>A0A537JN98</accession>
<organism evidence="4 5">
    <name type="scientific">Candidatus Segetimicrobium genomatis</name>
    <dbReference type="NCBI Taxonomy" id="2569760"/>
    <lineage>
        <taxon>Bacteria</taxon>
        <taxon>Bacillati</taxon>
        <taxon>Candidatus Sysuimicrobiota</taxon>
        <taxon>Candidatus Sysuimicrobiia</taxon>
        <taxon>Candidatus Sysuimicrobiales</taxon>
        <taxon>Candidatus Segetimicrobiaceae</taxon>
        <taxon>Candidatus Segetimicrobium</taxon>
    </lineage>
</organism>
<keyword evidence="2" id="KW-0560">Oxidoreductase</keyword>
<proteinExistence type="inferred from homology"/>
<dbReference type="PANTHER" id="PTHR42760:SF40">
    <property type="entry name" value="3-OXOACYL-[ACYL-CARRIER-PROTEIN] REDUCTASE, CHLOROPLASTIC"/>
    <property type="match status" value="1"/>
</dbReference>
<dbReference type="PRINTS" id="PR00080">
    <property type="entry name" value="SDRFAMILY"/>
</dbReference>
<comment type="caution">
    <text evidence="4">The sequence shown here is derived from an EMBL/GenBank/DDBJ whole genome shotgun (WGS) entry which is preliminary data.</text>
</comment>
<dbReference type="CDD" id="cd05233">
    <property type="entry name" value="SDR_c"/>
    <property type="match status" value="1"/>
</dbReference>
<dbReference type="Gene3D" id="3.40.50.720">
    <property type="entry name" value="NAD(P)-binding Rossmann-like Domain"/>
    <property type="match status" value="1"/>
</dbReference>
<comment type="similarity">
    <text evidence="1 3">Belongs to the short-chain dehydrogenases/reductases (SDR) family.</text>
</comment>
<dbReference type="SUPFAM" id="SSF51735">
    <property type="entry name" value="NAD(P)-binding Rossmann-fold domains"/>
    <property type="match status" value="1"/>
</dbReference>
<sequence length="290" mass="30473">MKGRVAIVTGGGRGIGEAVALALAREGARVVVAARTGAELGQVVARIEQLGGAARAVPSDVSQPAQVERLTRAALDAYGRIDVLVNAAGVPGPIGPLWDTDVAAWKRAIDVNLLGTFLCCHAVVPHMIKQRRGKVINLSGGGAASPPPRFSAYGASKAAVVRLTETLAEELREFNVQVNAIAPGLVDTRLQDEVLAAGERAGVQFARVRRLRETGEGGVPGELPATLAVWLASDRSDGLTGKLIAAPFDDWQTWGAARIAELASSAWLTLRRLDHPTVRPLLETMPRDAG</sequence>
<dbReference type="InterPro" id="IPR036291">
    <property type="entry name" value="NAD(P)-bd_dom_sf"/>
</dbReference>
<dbReference type="Proteomes" id="UP000320048">
    <property type="component" value="Unassembled WGS sequence"/>
</dbReference>
<evidence type="ECO:0000256" key="3">
    <source>
        <dbReference type="RuleBase" id="RU000363"/>
    </source>
</evidence>